<dbReference type="AlphaFoldDB" id="A0AAV7U030"/>
<protein>
    <submittedName>
        <fullName evidence="2">Uncharacterized protein</fullName>
    </submittedName>
</protein>
<sequence>MLTCNAVQEAEGMSFTGTGRNGALGLQGQQTRRAQLRVHVAGVAAAEITAPEDVGAGLANTGHTGCKTPLEERAELEHRRVWGKAAAQATLRSEHFRKSARVGVPWSPGQRKDAPSGSLLEEMALPLTSTA</sequence>
<gene>
    <name evidence="2" type="ORF">NDU88_007551</name>
</gene>
<dbReference type="EMBL" id="JANPWB010000006">
    <property type="protein sequence ID" value="KAJ1182359.1"/>
    <property type="molecule type" value="Genomic_DNA"/>
</dbReference>
<proteinExistence type="predicted"/>
<keyword evidence="3" id="KW-1185">Reference proteome</keyword>
<organism evidence="2 3">
    <name type="scientific">Pleurodeles waltl</name>
    <name type="common">Iberian ribbed newt</name>
    <dbReference type="NCBI Taxonomy" id="8319"/>
    <lineage>
        <taxon>Eukaryota</taxon>
        <taxon>Metazoa</taxon>
        <taxon>Chordata</taxon>
        <taxon>Craniata</taxon>
        <taxon>Vertebrata</taxon>
        <taxon>Euteleostomi</taxon>
        <taxon>Amphibia</taxon>
        <taxon>Batrachia</taxon>
        <taxon>Caudata</taxon>
        <taxon>Salamandroidea</taxon>
        <taxon>Salamandridae</taxon>
        <taxon>Pleurodelinae</taxon>
        <taxon>Pleurodeles</taxon>
    </lineage>
</organism>
<name>A0AAV7U030_PLEWA</name>
<evidence type="ECO:0000313" key="2">
    <source>
        <dbReference type="EMBL" id="KAJ1182359.1"/>
    </source>
</evidence>
<comment type="caution">
    <text evidence="2">The sequence shown here is derived from an EMBL/GenBank/DDBJ whole genome shotgun (WGS) entry which is preliminary data.</text>
</comment>
<dbReference type="Proteomes" id="UP001066276">
    <property type="component" value="Chromosome 3_2"/>
</dbReference>
<evidence type="ECO:0000313" key="3">
    <source>
        <dbReference type="Proteomes" id="UP001066276"/>
    </source>
</evidence>
<evidence type="ECO:0000256" key="1">
    <source>
        <dbReference type="SAM" id="MobiDB-lite"/>
    </source>
</evidence>
<feature type="region of interest" description="Disordered" evidence="1">
    <location>
        <begin position="100"/>
        <end position="131"/>
    </location>
</feature>
<accession>A0AAV7U030</accession>
<reference evidence="2" key="1">
    <citation type="journal article" date="2022" name="bioRxiv">
        <title>Sequencing and chromosome-scale assembly of the giantPleurodeles waltlgenome.</title>
        <authorList>
            <person name="Brown T."/>
            <person name="Elewa A."/>
            <person name="Iarovenko S."/>
            <person name="Subramanian E."/>
            <person name="Araus A.J."/>
            <person name="Petzold A."/>
            <person name="Susuki M."/>
            <person name="Suzuki K.-i.T."/>
            <person name="Hayashi T."/>
            <person name="Toyoda A."/>
            <person name="Oliveira C."/>
            <person name="Osipova E."/>
            <person name="Leigh N.D."/>
            <person name="Simon A."/>
            <person name="Yun M.H."/>
        </authorList>
    </citation>
    <scope>NUCLEOTIDE SEQUENCE</scope>
    <source>
        <strain evidence="2">20211129_DDA</strain>
        <tissue evidence="2">Liver</tissue>
    </source>
</reference>